<dbReference type="PRINTS" id="PR00069">
    <property type="entry name" value="ALDKETRDTASE"/>
</dbReference>
<dbReference type="InParanoid" id="A0A5J5F3H7"/>
<dbReference type="EMBL" id="VXIS01000043">
    <property type="protein sequence ID" value="KAA8910715.1"/>
    <property type="molecule type" value="Genomic_DNA"/>
</dbReference>
<feature type="domain" description="NADP-dependent oxidoreductase" evidence="6">
    <location>
        <begin position="23"/>
        <end position="269"/>
    </location>
</feature>
<feature type="active site" description="Proton donor" evidence="3">
    <location>
        <position position="43"/>
    </location>
</feature>
<dbReference type="OrthoDB" id="416253at2759"/>
<feature type="site" description="Lowers pKa of active site Tyr" evidence="5">
    <location>
        <position position="73"/>
    </location>
</feature>
<keyword evidence="2" id="KW-0560">Oxidoreductase</keyword>
<dbReference type="CDD" id="cd19071">
    <property type="entry name" value="AKR_AKR1-5-like"/>
    <property type="match status" value="1"/>
</dbReference>
<dbReference type="Proteomes" id="UP000326924">
    <property type="component" value="Unassembled WGS sequence"/>
</dbReference>
<proteinExistence type="inferred from homology"/>
<feature type="binding site" evidence="4">
    <location>
        <position position="105"/>
    </location>
    <ligand>
        <name>substrate</name>
    </ligand>
</feature>
<evidence type="ECO:0000256" key="4">
    <source>
        <dbReference type="PIRSR" id="PIRSR000097-2"/>
    </source>
</evidence>
<dbReference type="FunFam" id="3.20.20.100:FF:000015">
    <property type="entry name" value="Oxidoreductase, aldo/keto reductase family"/>
    <property type="match status" value="1"/>
</dbReference>
<dbReference type="InterPro" id="IPR036812">
    <property type="entry name" value="NAD(P)_OxRdtase_dom_sf"/>
</dbReference>
<name>A0A5J5F3H7_9PEZI</name>
<evidence type="ECO:0000256" key="1">
    <source>
        <dbReference type="ARBA" id="ARBA00007905"/>
    </source>
</evidence>
<evidence type="ECO:0000313" key="8">
    <source>
        <dbReference type="Proteomes" id="UP000326924"/>
    </source>
</evidence>
<sequence>MPNKLPIPRIQLGVYMTSGASCTAAVHTALSLGYRAIDSAAWYANEGDVGLGIQQFLASNASVTRKDIFFTTKLRSNTGYSATRAAIRESIRKSGLGWIDLYLLHSPYGGRAKRWDCWRAVQDAVRDGEVRSAGVSNFGVRHLQELMEDSAAAAAAAAAGKRDVPITVNQVEVHPFNTQSAITEFCQAHGIVVEAYAPLVRGMRMKHPTIVRIARECDVTPAQVLVRWGLQKGFVVLPKSVTMERIRENAQVSHFELSEGHMEELEALDEHLVTDWDPTDAE</sequence>
<gene>
    <name evidence="7" type="ORF">FN846DRAFT_774822</name>
</gene>
<evidence type="ECO:0000256" key="3">
    <source>
        <dbReference type="PIRSR" id="PIRSR000097-1"/>
    </source>
</evidence>
<dbReference type="PROSITE" id="PS00063">
    <property type="entry name" value="ALDOKETO_REDUCTASE_3"/>
    <property type="match status" value="1"/>
</dbReference>
<evidence type="ECO:0000256" key="2">
    <source>
        <dbReference type="ARBA" id="ARBA00023002"/>
    </source>
</evidence>
<dbReference type="GO" id="GO:0016491">
    <property type="term" value="F:oxidoreductase activity"/>
    <property type="evidence" value="ECO:0007669"/>
    <property type="project" value="UniProtKB-KW"/>
</dbReference>
<dbReference type="PANTHER" id="PTHR43827">
    <property type="entry name" value="2,5-DIKETO-D-GLUCONIC ACID REDUCTASE"/>
    <property type="match status" value="1"/>
</dbReference>
<keyword evidence="8" id="KW-1185">Reference proteome</keyword>
<dbReference type="PANTHER" id="PTHR43827:SF13">
    <property type="entry name" value="ALDO_KETO REDUCTASE FAMILY PROTEIN"/>
    <property type="match status" value="1"/>
</dbReference>
<evidence type="ECO:0000259" key="6">
    <source>
        <dbReference type="Pfam" id="PF00248"/>
    </source>
</evidence>
<comment type="caution">
    <text evidence="7">The sequence shown here is derived from an EMBL/GenBank/DDBJ whole genome shotgun (WGS) entry which is preliminary data.</text>
</comment>
<dbReference type="PROSITE" id="PS00798">
    <property type="entry name" value="ALDOKETO_REDUCTASE_1"/>
    <property type="match status" value="1"/>
</dbReference>
<accession>A0A5J5F3H7</accession>
<dbReference type="Gene3D" id="3.20.20.100">
    <property type="entry name" value="NADP-dependent oxidoreductase domain"/>
    <property type="match status" value="1"/>
</dbReference>
<dbReference type="PIRSF" id="PIRSF000097">
    <property type="entry name" value="AKR"/>
    <property type="match status" value="1"/>
</dbReference>
<dbReference type="InterPro" id="IPR023210">
    <property type="entry name" value="NADP_OxRdtase_dom"/>
</dbReference>
<dbReference type="Pfam" id="PF00248">
    <property type="entry name" value="Aldo_ket_red"/>
    <property type="match status" value="1"/>
</dbReference>
<dbReference type="SUPFAM" id="SSF51430">
    <property type="entry name" value="NAD(P)-linked oxidoreductase"/>
    <property type="match status" value="1"/>
</dbReference>
<evidence type="ECO:0000256" key="5">
    <source>
        <dbReference type="PIRSR" id="PIRSR000097-3"/>
    </source>
</evidence>
<dbReference type="FunCoup" id="A0A5J5F3H7">
    <property type="interactions" value="108"/>
</dbReference>
<dbReference type="InterPro" id="IPR018170">
    <property type="entry name" value="Aldo/ket_reductase_CS"/>
</dbReference>
<dbReference type="PROSITE" id="PS51257">
    <property type="entry name" value="PROKAR_LIPOPROTEIN"/>
    <property type="match status" value="1"/>
</dbReference>
<dbReference type="AlphaFoldDB" id="A0A5J5F3H7"/>
<dbReference type="InterPro" id="IPR020471">
    <property type="entry name" value="AKR"/>
</dbReference>
<organism evidence="7 8">
    <name type="scientific">Sphaerosporella brunnea</name>
    <dbReference type="NCBI Taxonomy" id="1250544"/>
    <lineage>
        <taxon>Eukaryota</taxon>
        <taxon>Fungi</taxon>
        <taxon>Dikarya</taxon>
        <taxon>Ascomycota</taxon>
        <taxon>Pezizomycotina</taxon>
        <taxon>Pezizomycetes</taxon>
        <taxon>Pezizales</taxon>
        <taxon>Pyronemataceae</taxon>
        <taxon>Sphaerosporella</taxon>
    </lineage>
</organism>
<protein>
    <submittedName>
        <fullName evidence="7">NADP-dependent oxidoreductase domain-containing protein</fullName>
    </submittedName>
</protein>
<comment type="similarity">
    <text evidence="1">Belongs to the aldo/keto reductase family.</text>
</comment>
<reference evidence="7 8" key="1">
    <citation type="submission" date="2019-09" db="EMBL/GenBank/DDBJ databases">
        <title>Draft genome of the ectomycorrhizal ascomycete Sphaerosporella brunnea.</title>
        <authorList>
            <consortium name="DOE Joint Genome Institute"/>
            <person name="Benucci G.M."/>
            <person name="Marozzi G."/>
            <person name="Antonielli L."/>
            <person name="Sanchez S."/>
            <person name="Marco P."/>
            <person name="Wang X."/>
            <person name="Falini L.B."/>
            <person name="Barry K."/>
            <person name="Haridas S."/>
            <person name="Lipzen A."/>
            <person name="Labutti K."/>
            <person name="Grigoriev I.V."/>
            <person name="Murat C."/>
            <person name="Martin F."/>
            <person name="Albertini E."/>
            <person name="Donnini D."/>
            <person name="Bonito G."/>
        </authorList>
    </citation>
    <scope>NUCLEOTIDE SEQUENCE [LARGE SCALE GENOMIC DNA]</scope>
    <source>
        <strain evidence="7 8">Sb_GMNB300</strain>
    </source>
</reference>
<evidence type="ECO:0000313" key="7">
    <source>
        <dbReference type="EMBL" id="KAA8910715.1"/>
    </source>
</evidence>